<keyword evidence="2 5" id="KW-0863">Zinc-finger</keyword>
<gene>
    <name evidence="12" type="primary">LOC109713858</name>
</gene>
<dbReference type="Pfam" id="PF02201">
    <property type="entry name" value="SWIB"/>
    <property type="match status" value="1"/>
</dbReference>
<dbReference type="InterPro" id="IPR003121">
    <property type="entry name" value="SWIB_MDM2_domain"/>
</dbReference>
<keyword evidence="4" id="KW-0238">DNA-binding</keyword>
<feature type="domain" description="C3H1-type" evidence="7">
    <location>
        <begin position="1495"/>
        <end position="1520"/>
    </location>
</feature>
<dbReference type="CDD" id="cd10567">
    <property type="entry name" value="SWIB-MDM2_like"/>
    <property type="match status" value="1"/>
</dbReference>
<feature type="domain" description="Plus3" evidence="9">
    <location>
        <begin position="440"/>
        <end position="575"/>
    </location>
</feature>
<feature type="domain" description="GYF" evidence="8">
    <location>
        <begin position="752"/>
        <end position="804"/>
    </location>
</feature>
<feature type="compositionally biased region" description="Low complexity" evidence="6">
    <location>
        <begin position="1055"/>
        <end position="1064"/>
    </location>
</feature>
<sequence>MMDDSQFLGPIMEDAGRDEAAAAAAATGAAEAASNAVVAKRKRGRPPKAQGGAKAPPARKKEEEEEEVVCFICFDGGNLVVCDRRGCPKVYHPACINRDESFFRSRVRWNCGWHLCSMCGKAAQYMCYTCTYSLCKKCINAARFFCVRGSKGFCETCFSTVMLIESKEDEKEKKVVVDFDDKNSWEYLFKLYWLDQKRRLSLTLEELSNAKNPRKNSGASRNEQESSDELYDANNDQDVSSDSSPGKRSRGISSRKKVRKRPKNRVDHGNSAKSVENIVTEVQISLKKVEGDRTSMSDDVEWASPVLLEFVGHMRGGDKSPVSQFDVQSLLLEYIKRNNLRDPRRKSQIICDTRLQNLFGKTRVGHFEMLKLLEAHFLMKEPSQVGNISNQGGVSHLDPGQMYVEEHSDMSTKLSPDKRRRNRKKMEEREPQTNLDDYAAIDVHNINLIFLRRSLMEDLIDAHDGDTFGEKVVGTFVRIRISNTGQKQDIYRLVKVVGTSKVAERYKIGKKTTDIALEILNLDKKEVFTIDAISNQEFTEEECRRLRQSIKCGLLTRLTVGYIQEKARILQSVRVKDIMETEKLRLSHLRDRASETGRRKELRECVEKLQLLATPEERVRRFNEVPEIHTDPHMDPEYESAEEITDGKRIGNNNISRSRESRRKGRGPFASGKTVGNSDPFTVVDDKEKLPWKQDTDFSRMNGWDTPKSQTSVTSPESSVTKPAHGYGAAPITPSPVSSAFSIPPDISESDDKVWHYKDPGGVVQGPFSISQLDKWSNYFPRDLRVWLTFEREENSLLLTDILRTFQKDSPRIAGNTGAKSESAWGGNDYRNTRQNNTMFSSTGYAGTNTGTLASRSDPKVEANYAQKGRFGASPRGWESSKDANSWHGQVQNYSGPALTAPVSARTDGPPVQHGRGLPVGDFSRWNNGQDSGSVWSPSKSEPLHPGNQSGESHNSNRSNSGQQFASQWPSDSYTVPSPTPQLSSRDWSGALSPSTASASGSMPISISGGKHQSTTAAIKPTLTASLADSAAAGSLNSANSVLKLSERAQGGGSCSESSGSVPSMTKTEQTAEAIQNQDKIGAFSDSHLSTKQEIPSEFGAKNKLINQSAVAVDTPFKDTKNFFESDCPSPTPKCRRQDPSGTQPEEVEMRQTWPEADDTKDIKSLVPDPTSVALSLELPDSPACVPCEADSVELHSRVTAEELGDRDSISIADYLDNSLLVHPEPNDVDPGSSTKPITETIVLELFTDQRSGTPNKQELASRKEEPDSSCNNPVSPGRESSFFRPEPILNWESLDDSTNTNWSLPSPTPASQPSGLNALDGSSAGHGTGEKHVSSSSWKVTTQNPETVARVAQGNAESVNSSLSELRAPPKDTNPTIGWGASVQGNPNLTSSWITPGQENNPISGWGPMTLGNTSKNFNLEEPRNPAIANPTAGWGTALGNTNRSWSSPVGNADTYGNSYFDNRDLAHGGGKSSRSRSETGGGWGSSRPPSKGQAQRGVCKFYESGYCKKGPSCKFLHQ</sequence>
<dbReference type="InterPro" id="IPR019786">
    <property type="entry name" value="Zinc_finger_PHD-type_CS"/>
</dbReference>
<evidence type="ECO:0000256" key="6">
    <source>
        <dbReference type="SAM" id="MobiDB-lite"/>
    </source>
</evidence>
<dbReference type="Pfam" id="PF25980">
    <property type="entry name" value="NERD_plant"/>
    <property type="match status" value="1"/>
</dbReference>
<dbReference type="InterPro" id="IPR036855">
    <property type="entry name" value="Znf_CCCH_sf"/>
</dbReference>
<dbReference type="PROSITE" id="PS01359">
    <property type="entry name" value="ZF_PHD_1"/>
    <property type="match status" value="1"/>
</dbReference>
<dbReference type="SUPFAM" id="SSF57903">
    <property type="entry name" value="FYVE/PHD zinc finger"/>
    <property type="match status" value="1"/>
</dbReference>
<dbReference type="InterPro" id="IPR004343">
    <property type="entry name" value="Plus-3_dom"/>
</dbReference>
<dbReference type="InterPro" id="IPR035445">
    <property type="entry name" value="GYF-like_dom_sf"/>
</dbReference>
<dbReference type="OrthoDB" id="6415790at2759"/>
<feature type="region of interest" description="Disordered" evidence="6">
    <location>
        <begin position="869"/>
        <end position="1013"/>
    </location>
</feature>
<evidence type="ECO:0000313" key="11">
    <source>
        <dbReference type="Proteomes" id="UP000515123"/>
    </source>
</evidence>
<dbReference type="SUPFAM" id="SSF90229">
    <property type="entry name" value="CCCH zinc finger"/>
    <property type="match status" value="1"/>
</dbReference>
<accession>A0A6P5FDJ1</accession>
<feature type="zinc finger region" description="C3H1-type" evidence="5">
    <location>
        <begin position="1495"/>
        <end position="1520"/>
    </location>
</feature>
<organism evidence="11 12">
    <name type="scientific">Ananas comosus</name>
    <name type="common">Pineapple</name>
    <name type="synonym">Ananas ananas</name>
    <dbReference type="NCBI Taxonomy" id="4615"/>
    <lineage>
        <taxon>Eukaryota</taxon>
        <taxon>Viridiplantae</taxon>
        <taxon>Streptophyta</taxon>
        <taxon>Embryophyta</taxon>
        <taxon>Tracheophyta</taxon>
        <taxon>Spermatophyta</taxon>
        <taxon>Magnoliopsida</taxon>
        <taxon>Liliopsida</taxon>
        <taxon>Poales</taxon>
        <taxon>Bromeliaceae</taxon>
        <taxon>Bromelioideae</taxon>
        <taxon>Ananas</taxon>
    </lineage>
</organism>
<dbReference type="SMART" id="SM00444">
    <property type="entry name" value="GYF"/>
    <property type="match status" value="1"/>
</dbReference>
<feature type="compositionally biased region" description="Polar residues" evidence="6">
    <location>
        <begin position="883"/>
        <end position="895"/>
    </location>
</feature>
<evidence type="ECO:0000259" key="10">
    <source>
        <dbReference type="PROSITE" id="PS51925"/>
    </source>
</evidence>
<dbReference type="Gene3D" id="3.30.1490.40">
    <property type="match status" value="1"/>
</dbReference>
<dbReference type="InterPro" id="IPR013083">
    <property type="entry name" value="Znf_RING/FYVE/PHD"/>
</dbReference>
<evidence type="ECO:0000256" key="4">
    <source>
        <dbReference type="ARBA" id="ARBA00023125"/>
    </source>
</evidence>
<keyword evidence="3 5" id="KW-0862">Zinc</keyword>
<dbReference type="PROSITE" id="PS50829">
    <property type="entry name" value="GYF"/>
    <property type="match status" value="1"/>
</dbReference>
<dbReference type="SUPFAM" id="SSF55277">
    <property type="entry name" value="GYF domain"/>
    <property type="match status" value="1"/>
</dbReference>
<feature type="compositionally biased region" description="Basic and acidic residues" evidence="6">
    <location>
        <begin position="684"/>
        <end position="698"/>
    </location>
</feature>
<dbReference type="SMART" id="SM00151">
    <property type="entry name" value="SWIB"/>
    <property type="match status" value="1"/>
</dbReference>
<feature type="compositionally biased region" description="Polar residues" evidence="6">
    <location>
        <begin position="234"/>
        <end position="246"/>
    </location>
</feature>
<evidence type="ECO:0000256" key="5">
    <source>
        <dbReference type="PROSITE-ProRule" id="PRU00723"/>
    </source>
</evidence>
<dbReference type="FunFam" id="3.90.70.200:FF:000002">
    <property type="entry name" value="Zinc finger CCCH domain-containing protein 19"/>
    <property type="match status" value="1"/>
</dbReference>
<dbReference type="CDD" id="cd15568">
    <property type="entry name" value="PHD5_NSD"/>
    <property type="match status" value="1"/>
</dbReference>
<dbReference type="GO" id="GO:0008270">
    <property type="term" value="F:zinc ion binding"/>
    <property type="evidence" value="ECO:0007669"/>
    <property type="project" value="UniProtKB-KW"/>
</dbReference>
<proteinExistence type="predicted"/>
<dbReference type="GO" id="GO:0003677">
    <property type="term" value="F:DNA binding"/>
    <property type="evidence" value="ECO:0007669"/>
    <property type="project" value="UniProtKB-KW"/>
</dbReference>
<feature type="compositionally biased region" description="Basic residues" evidence="6">
    <location>
        <begin position="247"/>
        <end position="263"/>
    </location>
</feature>
<dbReference type="InterPro" id="IPR019835">
    <property type="entry name" value="SWIB_domain"/>
</dbReference>
<dbReference type="PANTHER" id="PTHR46695">
    <property type="entry name" value="ZINC FINGER CCCH DOMAIN-CONTAINING PROTEIN 44-RELATED"/>
    <property type="match status" value="1"/>
</dbReference>
<dbReference type="SUPFAM" id="SSF159042">
    <property type="entry name" value="Plus3-like"/>
    <property type="match status" value="1"/>
</dbReference>
<dbReference type="InterPro" id="IPR036885">
    <property type="entry name" value="SWIB_MDM2_dom_sf"/>
</dbReference>
<evidence type="ECO:0000256" key="3">
    <source>
        <dbReference type="ARBA" id="ARBA00022833"/>
    </source>
</evidence>
<dbReference type="PANTHER" id="PTHR46695:SF4">
    <property type="entry name" value="ZINC FINGER CCCH DOMAIN-CONTAINING PROTEIN 44"/>
    <property type="match status" value="1"/>
</dbReference>
<name>A0A6P5FDJ1_ANACO</name>
<dbReference type="InterPro" id="IPR000571">
    <property type="entry name" value="Znf_CCCH"/>
</dbReference>
<dbReference type="Pfam" id="PF02213">
    <property type="entry name" value="GYF"/>
    <property type="match status" value="1"/>
</dbReference>
<feature type="region of interest" description="Disordered" evidence="6">
    <location>
        <begin position="1122"/>
        <end position="1151"/>
    </location>
</feature>
<feature type="compositionally biased region" description="Polar residues" evidence="6">
    <location>
        <begin position="211"/>
        <end position="221"/>
    </location>
</feature>
<dbReference type="Gene3D" id="3.30.40.10">
    <property type="entry name" value="Zinc/RING finger domain, C3HC4 (zinc finger)"/>
    <property type="match status" value="1"/>
</dbReference>
<evidence type="ECO:0000313" key="12">
    <source>
        <dbReference type="RefSeq" id="XP_020093697.1"/>
    </source>
</evidence>
<evidence type="ECO:0000259" key="7">
    <source>
        <dbReference type="PROSITE" id="PS50103"/>
    </source>
</evidence>
<feature type="region of interest" description="Disordered" evidence="6">
    <location>
        <begin position="1246"/>
        <end position="1344"/>
    </location>
</feature>
<keyword evidence="11" id="KW-1185">Reference proteome</keyword>
<dbReference type="Pfam" id="PF00642">
    <property type="entry name" value="zf-CCCH"/>
    <property type="match status" value="1"/>
</dbReference>
<dbReference type="InterPro" id="IPR011011">
    <property type="entry name" value="Znf_FYVE_PHD"/>
</dbReference>
<evidence type="ECO:0000256" key="2">
    <source>
        <dbReference type="ARBA" id="ARBA00022771"/>
    </source>
</evidence>
<feature type="compositionally biased region" description="Polar residues" evidence="6">
    <location>
        <begin position="1297"/>
        <end position="1316"/>
    </location>
</feature>
<dbReference type="InterPro" id="IPR001965">
    <property type="entry name" value="Znf_PHD"/>
</dbReference>
<feature type="region of interest" description="Disordered" evidence="6">
    <location>
        <begin position="211"/>
        <end position="274"/>
    </location>
</feature>
<feature type="region of interest" description="Disordered" evidence="6">
    <location>
        <begin position="406"/>
        <end position="431"/>
    </location>
</feature>
<dbReference type="InterPro" id="IPR003169">
    <property type="entry name" value="GYF"/>
</dbReference>
<protein>
    <submittedName>
        <fullName evidence="12">Zinc finger CCCH domain-containing protein 19-like</fullName>
    </submittedName>
</protein>
<dbReference type="PROSITE" id="PS50103">
    <property type="entry name" value="ZF_C3H1"/>
    <property type="match status" value="1"/>
</dbReference>
<feature type="region of interest" description="Disordered" evidence="6">
    <location>
        <begin position="1049"/>
        <end position="1073"/>
    </location>
</feature>
<evidence type="ECO:0000259" key="8">
    <source>
        <dbReference type="PROSITE" id="PS50829"/>
    </source>
</evidence>
<dbReference type="Proteomes" id="UP000515123">
    <property type="component" value="Linkage group 8"/>
</dbReference>
<feature type="domain" description="DM2" evidence="10">
    <location>
        <begin position="296"/>
        <end position="379"/>
    </location>
</feature>
<dbReference type="InterPro" id="IPR058668">
    <property type="entry name" value="NERD_dom"/>
</dbReference>
<dbReference type="InterPro" id="IPR036128">
    <property type="entry name" value="Plus3-like_sf"/>
</dbReference>
<dbReference type="Gene3D" id="1.10.245.10">
    <property type="entry name" value="SWIB/MDM2 domain"/>
    <property type="match status" value="1"/>
</dbReference>
<feature type="region of interest" description="Disordered" evidence="6">
    <location>
        <begin position="1464"/>
        <end position="1497"/>
    </location>
</feature>
<dbReference type="SMART" id="SM00249">
    <property type="entry name" value="PHD"/>
    <property type="match status" value="1"/>
</dbReference>
<dbReference type="PROSITE" id="PS51360">
    <property type="entry name" value="PLUS3"/>
    <property type="match status" value="1"/>
</dbReference>
<dbReference type="SUPFAM" id="SSF47592">
    <property type="entry name" value="SWIB/MDM2 domain"/>
    <property type="match status" value="1"/>
</dbReference>
<dbReference type="SMART" id="SM00719">
    <property type="entry name" value="Plus3"/>
    <property type="match status" value="1"/>
</dbReference>
<evidence type="ECO:0000259" key="9">
    <source>
        <dbReference type="PROSITE" id="PS51360"/>
    </source>
</evidence>
<feature type="compositionally biased region" description="Low complexity" evidence="6">
    <location>
        <begin position="47"/>
        <end position="56"/>
    </location>
</feature>
<dbReference type="Gene3D" id="3.90.70.200">
    <property type="entry name" value="Plus-3 domain"/>
    <property type="match status" value="1"/>
</dbReference>
<dbReference type="PROSITE" id="PS51925">
    <property type="entry name" value="SWIB_MDM2"/>
    <property type="match status" value="1"/>
</dbReference>
<feature type="compositionally biased region" description="Polar residues" evidence="6">
    <location>
        <begin position="1249"/>
        <end position="1259"/>
    </location>
</feature>
<dbReference type="RefSeq" id="XP_020093697.1">
    <property type="nucleotide sequence ID" value="XM_020238108.1"/>
</dbReference>
<feature type="compositionally biased region" description="Polar residues" evidence="6">
    <location>
        <begin position="925"/>
        <end position="940"/>
    </location>
</feature>
<dbReference type="Pfam" id="PF03126">
    <property type="entry name" value="Plus-3"/>
    <property type="match status" value="1"/>
</dbReference>
<feature type="compositionally biased region" description="Polar residues" evidence="6">
    <location>
        <begin position="1335"/>
        <end position="1344"/>
    </location>
</feature>
<feature type="compositionally biased region" description="Polar residues" evidence="6">
    <location>
        <begin position="707"/>
        <end position="721"/>
    </location>
</feature>
<keyword evidence="1 5" id="KW-0479">Metal-binding</keyword>
<feature type="region of interest" description="Disordered" evidence="6">
    <location>
        <begin position="628"/>
        <end position="745"/>
    </location>
</feature>
<feature type="compositionally biased region" description="Polar residues" evidence="6">
    <location>
        <begin position="947"/>
        <end position="1013"/>
    </location>
</feature>
<evidence type="ECO:0000256" key="1">
    <source>
        <dbReference type="ARBA" id="ARBA00022723"/>
    </source>
</evidence>
<reference evidence="12" key="2">
    <citation type="submission" date="2025-08" db="UniProtKB">
        <authorList>
            <consortium name="RefSeq"/>
        </authorList>
    </citation>
    <scope>IDENTIFICATION</scope>
</reference>
<dbReference type="FunFam" id="3.30.40.10:FF:000303">
    <property type="entry name" value="Zinc finger CCCH domain-containing protein 19"/>
    <property type="match status" value="1"/>
</dbReference>
<dbReference type="GeneID" id="109713858"/>
<reference evidence="11" key="1">
    <citation type="journal article" date="2015" name="Nat. Genet.">
        <title>The pineapple genome and the evolution of CAM photosynthesis.</title>
        <authorList>
            <person name="Ming R."/>
            <person name="VanBuren R."/>
            <person name="Wai C.M."/>
            <person name="Tang H."/>
            <person name="Schatz M.C."/>
            <person name="Bowers J.E."/>
            <person name="Lyons E."/>
            <person name="Wang M.L."/>
            <person name="Chen J."/>
            <person name="Biggers E."/>
            <person name="Zhang J."/>
            <person name="Huang L."/>
            <person name="Zhang L."/>
            <person name="Miao W."/>
            <person name="Zhang J."/>
            <person name="Ye Z."/>
            <person name="Miao C."/>
            <person name="Lin Z."/>
            <person name="Wang H."/>
            <person name="Zhou H."/>
            <person name="Yim W.C."/>
            <person name="Priest H.D."/>
            <person name="Zheng C."/>
            <person name="Woodhouse M."/>
            <person name="Edger P.P."/>
            <person name="Guyot R."/>
            <person name="Guo H.B."/>
            <person name="Guo H."/>
            <person name="Zheng G."/>
            <person name="Singh R."/>
            <person name="Sharma A."/>
            <person name="Min X."/>
            <person name="Zheng Y."/>
            <person name="Lee H."/>
            <person name="Gurtowski J."/>
            <person name="Sedlazeck F.J."/>
            <person name="Harkess A."/>
            <person name="McKain M.R."/>
            <person name="Liao Z."/>
            <person name="Fang J."/>
            <person name="Liu J."/>
            <person name="Zhang X."/>
            <person name="Zhang Q."/>
            <person name="Hu W."/>
            <person name="Qin Y."/>
            <person name="Wang K."/>
            <person name="Chen L.Y."/>
            <person name="Shirley N."/>
            <person name="Lin Y.R."/>
            <person name="Liu L.Y."/>
            <person name="Hernandez A.G."/>
            <person name="Wright C.L."/>
            <person name="Bulone V."/>
            <person name="Tuskan G.A."/>
            <person name="Heath K."/>
            <person name="Zee F."/>
            <person name="Moore P.H."/>
            <person name="Sunkar R."/>
            <person name="Leebens-Mack J.H."/>
            <person name="Mockler T."/>
            <person name="Bennetzen J.L."/>
            <person name="Freeling M."/>
            <person name="Sankoff D."/>
            <person name="Paterson A.H."/>
            <person name="Zhu X."/>
            <person name="Yang X."/>
            <person name="Smith J.A."/>
            <person name="Cushman J.C."/>
            <person name="Paull R.E."/>
            <person name="Yu Q."/>
        </authorList>
    </citation>
    <scope>NUCLEOTIDE SEQUENCE [LARGE SCALE GENOMIC DNA]</scope>
    <source>
        <strain evidence="11">cv. F153</strain>
    </source>
</reference>
<feature type="region of interest" description="Disordered" evidence="6">
    <location>
        <begin position="30"/>
        <end position="60"/>
    </location>
</feature>